<feature type="coiled-coil region" evidence="1">
    <location>
        <begin position="39"/>
        <end position="87"/>
    </location>
</feature>
<evidence type="ECO:0000313" key="3">
    <source>
        <dbReference type="Proteomes" id="UP000789901"/>
    </source>
</evidence>
<proteinExistence type="predicted"/>
<name>A0ABM8W0J2_GIGMA</name>
<evidence type="ECO:0000256" key="1">
    <source>
        <dbReference type="SAM" id="Coils"/>
    </source>
</evidence>
<keyword evidence="1" id="KW-0175">Coiled coil</keyword>
<dbReference type="Proteomes" id="UP000789901">
    <property type="component" value="Unassembled WGS sequence"/>
</dbReference>
<protein>
    <submittedName>
        <fullName evidence="2">46187_t:CDS:1</fullName>
    </submittedName>
</protein>
<sequence length="103" mass="12335">MAIDDAFSDYLISTKEYYQCRFGQKEISEQDFNEQNQILNSLGFRMKQMINQIKRLENKNNILEKKNKKLRTENEKLQIKNKNLQNIIIDVATKFNKSEERNS</sequence>
<evidence type="ECO:0000313" key="2">
    <source>
        <dbReference type="EMBL" id="CAG8493943.1"/>
    </source>
</evidence>
<gene>
    <name evidence="2" type="ORF">GMARGA_LOCUS1860</name>
</gene>
<organism evidence="2 3">
    <name type="scientific">Gigaspora margarita</name>
    <dbReference type="NCBI Taxonomy" id="4874"/>
    <lineage>
        <taxon>Eukaryota</taxon>
        <taxon>Fungi</taxon>
        <taxon>Fungi incertae sedis</taxon>
        <taxon>Mucoromycota</taxon>
        <taxon>Glomeromycotina</taxon>
        <taxon>Glomeromycetes</taxon>
        <taxon>Diversisporales</taxon>
        <taxon>Gigasporaceae</taxon>
        <taxon>Gigaspora</taxon>
    </lineage>
</organism>
<reference evidence="2 3" key="1">
    <citation type="submission" date="2021-06" db="EMBL/GenBank/DDBJ databases">
        <authorList>
            <person name="Kallberg Y."/>
            <person name="Tangrot J."/>
            <person name="Rosling A."/>
        </authorList>
    </citation>
    <scope>NUCLEOTIDE SEQUENCE [LARGE SCALE GENOMIC DNA]</scope>
    <source>
        <strain evidence="2 3">120-4 pot B 10/14</strain>
    </source>
</reference>
<keyword evidence="3" id="KW-1185">Reference proteome</keyword>
<dbReference type="EMBL" id="CAJVQB010000526">
    <property type="protein sequence ID" value="CAG8493943.1"/>
    <property type="molecule type" value="Genomic_DNA"/>
</dbReference>
<comment type="caution">
    <text evidence="2">The sequence shown here is derived from an EMBL/GenBank/DDBJ whole genome shotgun (WGS) entry which is preliminary data.</text>
</comment>
<accession>A0ABM8W0J2</accession>